<gene>
    <name evidence="2" type="ORF">G2W53_034268</name>
</gene>
<dbReference type="AlphaFoldDB" id="A0A834W8R5"/>
<evidence type="ECO:0000313" key="3">
    <source>
        <dbReference type="Proteomes" id="UP000634136"/>
    </source>
</evidence>
<reference evidence="2" key="1">
    <citation type="submission" date="2020-09" db="EMBL/GenBank/DDBJ databases">
        <title>Genome-Enabled Discovery of Anthraquinone Biosynthesis in Senna tora.</title>
        <authorList>
            <person name="Kang S.-H."/>
            <person name="Pandey R.P."/>
            <person name="Lee C.-M."/>
            <person name="Sim J.-S."/>
            <person name="Jeong J.-T."/>
            <person name="Choi B.-S."/>
            <person name="Jung M."/>
            <person name="Ginzburg D."/>
            <person name="Zhao K."/>
            <person name="Won S.Y."/>
            <person name="Oh T.-J."/>
            <person name="Yu Y."/>
            <person name="Kim N.-H."/>
            <person name="Lee O.R."/>
            <person name="Lee T.-H."/>
            <person name="Bashyal P."/>
            <person name="Kim T.-S."/>
            <person name="Lee W.-H."/>
            <person name="Kawkins C."/>
            <person name="Kim C.-K."/>
            <person name="Kim J.S."/>
            <person name="Ahn B.O."/>
            <person name="Rhee S.Y."/>
            <person name="Sohng J.K."/>
        </authorList>
    </citation>
    <scope>NUCLEOTIDE SEQUENCE</scope>
    <source>
        <tissue evidence="2">Leaf</tissue>
    </source>
</reference>
<evidence type="ECO:0000313" key="2">
    <source>
        <dbReference type="EMBL" id="KAF7813292.1"/>
    </source>
</evidence>
<organism evidence="2 3">
    <name type="scientific">Senna tora</name>
    <dbReference type="NCBI Taxonomy" id="362788"/>
    <lineage>
        <taxon>Eukaryota</taxon>
        <taxon>Viridiplantae</taxon>
        <taxon>Streptophyta</taxon>
        <taxon>Embryophyta</taxon>
        <taxon>Tracheophyta</taxon>
        <taxon>Spermatophyta</taxon>
        <taxon>Magnoliopsida</taxon>
        <taxon>eudicotyledons</taxon>
        <taxon>Gunneridae</taxon>
        <taxon>Pentapetalae</taxon>
        <taxon>rosids</taxon>
        <taxon>fabids</taxon>
        <taxon>Fabales</taxon>
        <taxon>Fabaceae</taxon>
        <taxon>Caesalpinioideae</taxon>
        <taxon>Cassia clade</taxon>
        <taxon>Senna</taxon>
    </lineage>
</organism>
<feature type="region of interest" description="Disordered" evidence="1">
    <location>
        <begin position="50"/>
        <end position="81"/>
    </location>
</feature>
<evidence type="ECO:0000256" key="1">
    <source>
        <dbReference type="SAM" id="MobiDB-lite"/>
    </source>
</evidence>
<feature type="compositionally biased region" description="Basic and acidic residues" evidence="1">
    <location>
        <begin position="125"/>
        <end position="139"/>
    </location>
</feature>
<sequence>MHRVPNVKLEKKVFELANFNGGPILHFIPVYKNRITPRFVRKKPLILKVRGSPPEENRDRTGEHTVENRSPREAIPSGLQAEIGIEKRFEDRRRSVRAARPGAVHGSARAGRVAALAQQDGSEVVPERLPRRAGEAEERASLPLADEALPLGDVGGGSGVESGGVGHADVEVVPRVAFDQEAGDVLHPWLVDAARTPIFVFGAAEIPCDAAHGDEVIPAVGSFVVRLVVDPLQHHLAVLVAFRGGGIRPEVFPDGESGVEGDVERRGGFGVGGSTFVAEHPVVEDNLRDELGIAPGAPGVQIIAILEDFLVEGPRKVVHEDSPGATLVLVVDGGILVLLRGDDVVSGGYPLDDAGDVVFGGEGSGEALADMVGRNDDDGDLIREAYEISEFPDGKDGWWTDTCQCGLPAAKGNPEPTLDGPVWNGRVAVSLRWLWLHF</sequence>
<dbReference type="EMBL" id="JAAIUW010000010">
    <property type="protein sequence ID" value="KAF7813292.1"/>
    <property type="molecule type" value="Genomic_DNA"/>
</dbReference>
<accession>A0A834W8R5</accession>
<dbReference type="Proteomes" id="UP000634136">
    <property type="component" value="Unassembled WGS sequence"/>
</dbReference>
<name>A0A834W8R5_9FABA</name>
<comment type="caution">
    <text evidence="2">The sequence shown here is derived from an EMBL/GenBank/DDBJ whole genome shotgun (WGS) entry which is preliminary data.</text>
</comment>
<keyword evidence="3" id="KW-1185">Reference proteome</keyword>
<feature type="compositionally biased region" description="Basic and acidic residues" evidence="1">
    <location>
        <begin position="53"/>
        <end position="72"/>
    </location>
</feature>
<proteinExistence type="predicted"/>
<protein>
    <submittedName>
        <fullName evidence="2">Uncharacterized protein</fullName>
    </submittedName>
</protein>
<dbReference type="OrthoDB" id="10657228at2759"/>
<feature type="region of interest" description="Disordered" evidence="1">
    <location>
        <begin position="115"/>
        <end position="139"/>
    </location>
</feature>